<accession>A0A1U7LTE5</accession>
<protein>
    <submittedName>
        <fullName evidence="1">DOPA 4,5-dioxygenase</fullName>
    </submittedName>
</protein>
<dbReference type="InterPro" id="IPR023389">
    <property type="entry name" value="DOPA-like_sf"/>
</dbReference>
<dbReference type="Gene3D" id="3.30.70.1240">
    <property type="entry name" value="DOPA-like domains"/>
    <property type="match status" value="1"/>
</dbReference>
<dbReference type="GO" id="GO:0051213">
    <property type="term" value="F:dioxygenase activity"/>
    <property type="evidence" value="ECO:0007669"/>
    <property type="project" value="UniProtKB-KW"/>
</dbReference>
<name>A0A1U7LTE5_NEOID</name>
<evidence type="ECO:0000313" key="2">
    <source>
        <dbReference type="Proteomes" id="UP000186594"/>
    </source>
</evidence>
<organism evidence="1 2">
    <name type="scientific">Neolecta irregularis (strain DAH-3)</name>
    <dbReference type="NCBI Taxonomy" id="1198029"/>
    <lineage>
        <taxon>Eukaryota</taxon>
        <taxon>Fungi</taxon>
        <taxon>Dikarya</taxon>
        <taxon>Ascomycota</taxon>
        <taxon>Taphrinomycotina</taxon>
        <taxon>Neolectales</taxon>
        <taxon>Neolectaceae</taxon>
        <taxon>Neolecta</taxon>
    </lineage>
</organism>
<dbReference type="Pfam" id="PF08883">
    <property type="entry name" value="DOPA_dioxygen"/>
    <property type="match status" value="1"/>
</dbReference>
<gene>
    <name evidence="1" type="ORF">NEOLI_002245</name>
</gene>
<dbReference type="EMBL" id="LXFE01000280">
    <property type="protein sequence ID" value="OLL25937.1"/>
    <property type="molecule type" value="Genomic_DNA"/>
</dbReference>
<dbReference type="AlphaFoldDB" id="A0A1U7LTE5"/>
<dbReference type="Proteomes" id="UP000186594">
    <property type="component" value="Unassembled WGS sequence"/>
</dbReference>
<keyword evidence="2" id="KW-1185">Reference proteome</keyword>
<dbReference type="OrthoDB" id="9970095at2759"/>
<sequence length="73" mass="8267">MELNRGDLSVLIHPLTRYEILDHTVRASWLGPSIALDPSELRQDIGQTPLQYPELKMGYSKNPPSFLNISSFV</sequence>
<comment type="caution">
    <text evidence="1">The sequence shown here is derived from an EMBL/GenBank/DDBJ whole genome shotgun (WGS) entry which is preliminary data.</text>
</comment>
<keyword evidence="1" id="KW-0223">Dioxygenase</keyword>
<keyword evidence="1" id="KW-0560">Oxidoreductase</keyword>
<proteinExistence type="predicted"/>
<dbReference type="InterPro" id="IPR014980">
    <property type="entry name" value="DOPA_dioxygen"/>
</dbReference>
<evidence type="ECO:0000313" key="1">
    <source>
        <dbReference type="EMBL" id="OLL25937.1"/>
    </source>
</evidence>
<dbReference type="SUPFAM" id="SSF143410">
    <property type="entry name" value="DOPA-like"/>
    <property type="match status" value="1"/>
</dbReference>
<reference evidence="1 2" key="1">
    <citation type="submission" date="2016-04" db="EMBL/GenBank/DDBJ databases">
        <title>Evolutionary innovation and constraint leading to complex multicellularity in the Ascomycota.</title>
        <authorList>
            <person name="Cisse O."/>
            <person name="Nguyen A."/>
            <person name="Hewitt D.A."/>
            <person name="Jedd G."/>
            <person name="Stajich J.E."/>
        </authorList>
    </citation>
    <scope>NUCLEOTIDE SEQUENCE [LARGE SCALE GENOMIC DNA]</scope>
    <source>
        <strain evidence="1 2">DAH-3</strain>
    </source>
</reference>